<dbReference type="InterPro" id="IPR040086">
    <property type="entry name" value="MJ0683-like"/>
</dbReference>
<dbReference type="InterPro" id="IPR058240">
    <property type="entry name" value="rSAM_sf"/>
</dbReference>
<evidence type="ECO:0000313" key="6">
    <source>
        <dbReference type="Proteomes" id="UP001576780"/>
    </source>
</evidence>
<keyword evidence="4" id="KW-0411">Iron-sulfur</keyword>
<evidence type="ECO:0000256" key="4">
    <source>
        <dbReference type="ARBA" id="ARBA00023014"/>
    </source>
</evidence>
<dbReference type="Gene3D" id="3.20.20.70">
    <property type="entry name" value="Aldolase class I"/>
    <property type="match status" value="1"/>
</dbReference>
<keyword evidence="6" id="KW-1185">Reference proteome</keyword>
<dbReference type="SUPFAM" id="SSF102114">
    <property type="entry name" value="Radical SAM enzymes"/>
    <property type="match status" value="1"/>
</dbReference>
<evidence type="ECO:0000256" key="3">
    <source>
        <dbReference type="ARBA" id="ARBA00023004"/>
    </source>
</evidence>
<reference evidence="5 6" key="1">
    <citation type="submission" date="2024-09" db="EMBL/GenBank/DDBJ databases">
        <title>Floridaenema gen nov. (Aerosakkonemataceae, Aerosakkonematales ord. nov., Cyanobacteria) from benthic tropical and subtropical fresh waters, with the description of four new species.</title>
        <authorList>
            <person name="Moretto J.A."/>
            <person name="Berthold D.E."/>
            <person name="Lefler F.W."/>
            <person name="Huang I.-S."/>
            <person name="Laughinghouse H. IV."/>
        </authorList>
    </citation>
    <scope>NUCLEOTIDE SEQUENCE [LARGE SCALE GENOMIC DNA]</scope>
    <source>
        <strain evidence="5 6">BLCC-F167</strain>
    </source>
</reference>
<evidence type="ECO:0000256" key="1">
    <source>
        <dbReference type="ARBA" id="ARBA00022691"/>
    </source>
</evidence>
<proteinExistence type="predicted"/>
<dbReference type="EMBL" id="JBHFNT010000004">
    <property type="protein sequence ID" value="MFB2832977.1"/>
    <property type="molecule type" value="Genomic_DNA"/>
</dbReference>
<dbReference type="InterPro" id="IPR013785">
    <property type="entry name" value="Aldolase_TIM"/>
</dbReference>
<dbReference type="Proteomes" id="UP001576780">
    <property type="component" value="Unassembled WGS sequence"/>
</dbReference>
<dbReference type="PANTHER" id="PTHR43432">
    <property type="entry name" value="SLR0285 PROTEIN"/>
    <property type="match status" value="1"/>
</dbReference>
<dbReference type="PANTHER" id="PTHR43432:SF3">
    <property type="entry name" value="SLR0285 PROTEIN"/>
    <property type="match status" value="1"/>
</dbReference>
<name>A0ABV4WD75_9CYAN</name>
<dbReference type="InterPro" id="IPR007197">
    <property type="entry name" value="rSAM"/>
</dbReference>
<gene>
    <name evidence="5" type="ORF">ACE1CA_00430</name>
</gene>
<dbReference type="RefSeq" id="WP_413275452.1">
    <property type="nucleotide sequence ID" value="NZ_JBHFNT010000004.1"/>
</dbReference>
<sequence>MTLMGEIISNYENYINLEGGDFFDMGDGLRVNWGAFQKVPFPLELSMNFCSHQCPYCFSNLNKPERKFDPKQVMSLLANRRKSKTLEGEYLRAGFPVVASNHVDPFADSNWRFFLPIAETLTELGIPIVLQTRGGKGIDEIMKFLPQSGWYVTLNYWDDNIRAKVEPSATSIPHRWDLIEKIIARGDKVIIGINPAIPEFLSLEHAQKLIEKAYNLGVSGLWIETLHFSRQQLRNMKLQWKRQLGAKTLRLHKPSKKLATPLFDYFMKIRAIAEEVGIPYYSDSQGNFTKFGQDVNAIYPKKFPTLQDWVNHAHTQEWDSEKLITFDEYWDFFSPHYPDGIHNIGNYICTTANEIYRSYQGKWTNWMSYKDLLKFCWSNPLVHTNPANTPPFAYHLDEQGNKILDDAGLPLMGFWKEYQDFTLEDI</sequence>
<organism evidence="5 6">
    <name type="scientific">Floridaenema evergladense BLCC-F167</name>
    <dbReference type="NCBI Taxonomy" id="3153639"/>
    <lineage>
        <taxon>Bacteria</taxon>
        <taxon>Bacillati</taxon>
        <taxon>Cyanobacteriota</taxon>
        <taxon>Cyanophyceae</taxon>
        <taxon>Oscillatoriophycideae</taxon>
        <taxon>Aerosakkonematales</taxon>
        <taxon>Aerosakkonemataceae</taxon>
        <taxon>Floridanema</taxon>
        <taxon>Floridanema evergladense</taxon>
    </lineage>
</organism>
<keyword evidence="1" id="KW-0949">S-adenosyl-L-methionine</keyword>
<dbReference type="CDD" id="cd01335">
    <property type="entry name" value="Radical_SAM"/>
    <property type="match status" value="1"/>
</dbReference>
<dbReference type="SFLD" id="SFLDS00029">
    <property type="entry name" value="Radical_SAM"/>
    <property type="match status" value="1"/>
</dbReference>
<keyword evidence="3" id="KW-0408">Iron</keyword>
<keyword evidence="2" id="KW-0479">Metal-binding</keyword>
<protein>
    <submittedName>
        <fullName evidence="5">Radical SAM protein</fullName>
    </submittedName>
</protein>
<evidence type="ECO:0000256" key="2">
    <source>
        <dbReference type="ARBA" id="ARBA00022723"/>
    </source>
</evidence>
<accession>A0ABV4WD75</accession>
<evidence type="ECO:0000313" key="5">
    <source>
        <dbReference type="EMBL" id="MFB2832977.1"/>
    </source>
</evidence>
<comment type="caution">
    <text evidence="5">The sequence shown here is derived from an EMBL/GenBank/DDBJ whole genome shotgun (WGS) entry which is preliminary data.</text>
</comment>